<comment type="caution">
    <text evidence="1">The sequence shown here is derived from an EMBL/GenBank/DDBJ whole genome shotgun (WGS) entry which is preliminary data.</text>
</comment>
<evidence type="ECO:0000313" key="2">
    <source>
        <dbReference type="Proteomes" id="UP000177506"/>
    </source>
</evidence>
<proteinExistence type="predicted"/>
<accession>A0A1G1SZM7</accession>
<organism evidence="1 2">
    <name type="scientific">Hymenobacter coccineus</name>
    <dbReference type="NCBI Taxonomy" id="1908235"/>
    <lineage>
        <taxon>Bacteria</taxon>
        <taxon>Pseudomonadati</taxon>
        <taxon>Bacteroidota</taxon>
        <taxon>Cytophagia</taxon>
        <taxon>Cytophagales</taxon>
        <taxon>Hymenobacteraceae</taxon>
        <taxon>Hymenobacter</taxon>
    </lineage>
</organism>
<dbReference type="OrthoDB" id="674527at2"/>
<evidence type="ECO:0000313" key="1">
    <source>
        <dbReference type="EMBL" id="OGX84079.1"/>
    </source>
</evidence>
<reference evidence="1 2" key="1">
    <citation type="submission" date="2016-08" db="EMBL/GenBank/DDBJ databases">
        <title>Hymenobacter coccineus sp. nov., Hymenobacter lapidarius sp. nov. and Hymenobacter glacialis sp. nov., isolated from Antarctic soil.</title>
        <authorList>
            <person name="Sedlacek I."/>
            <person name="Kralova S."/>
            <person name="Kyrova K."/>
            <person name="Maslanova I."/>
            <person name="Stankova E."/>
            <person name="Vrbovska V."/>
            <person name="Nemec M."/>
            <person name="Bartak M."/>
            <person name="Svec P."/>
            <person name="Busse H.-J."/>
            <person name="Pantucek R."/>
        </authorList>
    </citation>
    <scope>NUCLEOTIDE SEQUENCE [LARGE SCALE GENOMIC DNA]</scope>
    <source>
        <strain evidence="1 2">CCM 8649</strain>
    </source>
</reference>
<sequence length="122" mass="14076">MPAQPLSIRPFIGAKDFAVSRRFYRAFGFTEVVLSPVMSYFSLRSVGFYLQDAYVQDWVDNTMLFLEVADVEQHWAELAALDLPSKYEGVRIMPIRQEAWGKEGFVHDPSGILWHIGEFNKE</sequence>
<gene>
    <name evidence="1" type="ORF">BEN49_11760</name>
</gene>
<dbReference type="SUPFAM" id="SSF54593">
    <property type="entry name" value="Glyoxalase/Bleomycin resistance protein/Dihydroxybiphenyl dioxygenase"/>
    <property type="match status" value="1"/>
</dbReference>
<dbReference type="Proteomes" id="UP000177506">
    <property type="component" value="Unassembled WGS sequence"/>
</dbReference>
<dbReference type="InterPro" id="IPR029068">
    <property type="entry name" value="Glyas_Bleomycin-R_OHBP_Dase"/>
</dbReference>
<dbReference type="Gene3D" id="3.10.180.10">
    <property type="entry name" value="2,3-Dihydroxybiphenyl 1,2-Dioxygenase, domain 1"/>
    <property type="match status" value="1"/>
</dbReference>
<protein>
    <submittedName>
        <fullName evidence="1">Glyoxalase</fullName>
    </submittedName>
</protein>
<dbReference type="EMBL" id="MDZA01000409">
    <property type="protein sequence ID" value="OGX84079.1"/>
    <property type="molecule type" value="Genomic_DNA"/>
</dbReference>
<keyword evidence="2" id="KW-1185">Reference proteome</keyword>
<dbReference type="AlphaFoldDB" id="A0A1G1SZM7"/>
<name>A0A1G1SZM7_9BACT</name>